<name>A0A7Y9PFT5_9BACT</name>
<sequence>MTNTCKHPQVRVVAREDDVEFVECQSCREVFDAAEYVDMAIEEEELAVSTDDEAKPVKAHRGRH</sequence>
<organism evidence="1 2">
    <name type="scientific">Granulicella arctica</name>
    <dbReference type="NCBI Taxonomy" id="940613"/>
    <lineage>
        <taxon>Bacteria</taxon>
        <taxon>Pseudomonadati</taxon>
        <taxon>Acidobacteriota</taxon>
        <taxon>Terriglobia</taxon>
        <taxon>Terriglobales</taxon>
        <taxon>Acidobacteriaceae</taxon>
        <taxon>Granulicella</taxon>
    </lineage>
</organism>
<evidence type="ECO:0000313" key="2">
    <source>
        <dbReference type="Proteomes" id="UP000589520"/>
    </source>
</evidence>
<accession>A0A7Y9PFT5</accession>
<dbReference type="EMBL" id="JACCCW010000001">
    <property type="protein sequence ID" value="NYF78915.1"/>
    <property type="molecule type" value="Genomic_DNA"/>
</dbReference>
<reference evidence="1 2" key="1">
    <citation type="submission" date="2020-07" db="EMBL/GenBank/DDBJ databases">
        <title>Genomic Encyclopedia of Type Strains, Phase IV (KMG-V): Genome sequencing to study the core and pangenomes of soil and plant-associated prokaryotes.</title>
        <authorList>
            <person name="Whitman W."/>
        </authorList>
    </citation>
    <scope>NUCLEOTIDE SEQUENCE [LARGE SCALE GENOMIC DNA]</scope>
    <source>
        <strain evidence="1 2">X4EP2</strain>
    </source>
</reference>
<proteinExistence type="predicted"/>
<dbReference type="AlphaFoldDB" id="A0A7Y9PFT5"/>
<dbReference type="RefSeq" id="WP_179488733.1">
    <property type="nucleotide sequence ID" value="NZ_JACCCW010000001.1"/>
</dbReference>
<comment type="caution">
    <text evidence="1">The sequence shown here is derived from an EMBL/GenBank/DDBJ whole genome shotgun (WGS) entry which is preliminary data.</text>
</comment>
<keyword evidence="2" id="KW-1185">Reference proteome</keyword>
<protein>
    <submittedName>
        <fullName evidence="1">Uncharacterized protein</fullName>
    </submittedName>
</protein>
<evidence type="ECO:0000313" key="1">
    <source>
        <dbReference type="EMBL" id="NYF78915.1"/>
    </source>
</evidence>
<dbReference type="Proteomes" id="UP000589520">
    <property type="component" value="Unassembled WGS sequence"/>
</dbReference>
<gene>
    <name evidence="1" type="ORF">HDF17_001202</name>
</gene>